<dbReference type="WBParaSite" id="ES5_v2.g27369.t1">
    <property type="protein sequence ID" value="ES5_v2.g27369.t1"/>
    <property type="gene ID" value="ES5_v2.g27369"/>
</dbReference>
<dbReference type="Proteomes" id="UP000887579">
    <property type="component" value="Unplaced"/>
</dbReference>
<proteinExistence type="predicted"/>
<evidence type="ECO:0000313" key="2">
    <source>
        <dbReference type="WBParaSite" id="ES5_v2.g27369.t1"/>
    </source>
</evidence>
<sequence length="262" mass="29754">KNRNTNFLKVGDFSIQLVQALAKSYLTDARYDSYFEAAPEYPLITYFTATLSSPSYTTTQKGFIKQLTTYFKQQFPTLTLANRKDIFSKKFTESIDLSYSYFKCLNSIPLDPADGITHYDLLLYVTRRDFLIAKRLQYNTSPTNACGVTTTSTTTKAPTTSTSTSTALPTTTVACTETAVCAHGFIPKKNCGKWSCYRDYANIPAEWRGYWGVTHVCEWTWPGSFAISIHCKEENDWTKANYFYFFIGLYIPEGLPWAPGLF</sequence>
<accession>A0AC34GCC2</accession>
<name>A0AC34GCC2_9BILA</name>
<organism evidence="1 2">
    <name type="scientific">Panagrolaimus sp. ES5</name>
    <dbReference type="NCBI Taxonomy" id="591445"/>
    <lineage>
        <taxon>Eukaryota</taxon>
        <taxon>Metazoa</taxon>
        <taxon>Ecdysozoa</taxon>
        <taxon>Nematoda</taxon>
        <taxon>Chromadorea</taxon>
        <taxon>Rhabditida</taxon>
        <taxon>Tylenchina</taxon>
        <taxon>Panagrolaimomorpha</taxon>
        <taxon>Panagrolaimoidea</taxon>
        <taxon>Panagrolaimidae</taxon>
        <taxon>Panagrolaimus</taxon>
    </lineage>
</organism>
<protein>
    <submittedName>
        <fullName evidence="2">Uncharacterized protein</fullName>
    </submittedName>
</protein>
<evidence type="ECO:0000313" key="1">
    <source>
        <dbReference type="Proteomes" id="UP000887579"/>
    </source>
</evidence>
<reference evidence="2" key="1">
    <citation type="submission" date="2022-11" db="UniProtKB">
        <authorList>
            <consortium name="WormBaseParasite"/>
        </authorList>
    </citation>
    <scope>IDENTIFICATION</scope>
</reference>